<dbReference type="RefSeq" id="WP_165794065.1">
    <property type="nucleotide sequence ID" value="NZ_BFAG01000002.1"/>
</dbReference>
<dbReference type="Gene3D" id="3.30.1360.110">
    <property type="entry name" value="Domain 2, Phosphonoacetate Hydrolase"/>
    <property type="match status" value="1"/>
</dbReference>
<dbReference type="Proteomes" id="UP000236569">
    <property type="component" value="Unassembled WGS sequence"/>
</dbReference>
<dbReference type="GO" id="GO:0016787">
    <property type="term" value="F:hydrolase activity"/>
    <property type="evidence" value="ECO:0007669"/>
    <property type="project" value="UniProtKB-KW"/>
</dbReference>
<keyword evidence="1" id="KW-0378">Hydrolase</keyword>
<dbReference type="SUPFAM" id="SSF53649">
    <property type="entry name" value="Alkaline phosphatase-like"/>
    <property type="match status" value="1"/>
</dbReference>
<dbReference type="Gene3D" id="3.40.720.10">
    <property type="entry name" value="Alkaline Phosphatase, subunit A"/>
    <property type="match status" value="1"/>
</dbReference>
<dbReference type="EMBL" id="BFAG01000002">
    <property type="protein sequence ID" value="GBF04725.1"/>
    <property type="molecule type" value="Genomic_DNA"/>
</dbReference>
<dbReference type="InterPro" id="IPR017850">
    <property type="entry name" value="Alkaline_phosphatase_core_sf"/>
</dbReference>
<keyword evidence="2" id="KW-1185">Reference proteome</keyword>
<dbReference type="InterPro" id="IPR002591">
    <property type="entry name" value="Phosphodiest/P_Trfase"/>
</dbReference>
<dbReference type="Pfam" id="PF01663">
    <property type="entry name" value="Phosphodiest"/>
    <property type="match status" value="2"/>
</dbReference>
<dbReference type="InterPro" id="IPR023116">
    <property type="entry name" value="Phosphonoacetate_hydro_insert"/>
</dbReference>
<name>A0A2I9DW16_9DEIO</name>
<evidence type="ECO:0000313" key="2">
    <source>
        <dbReference type="Proteomes" id="UP000236569"/>
    </source>
</evidence>
<dbReference type="PANTHER" id="PTHR10151:SF120">
    <property type="entry name" value="BIS(5'-ADENOSYL)-TRIPHOSPHATASE"/>
    <property type="match status" value="1"/>
</dbReference>
<proteinExistence type="predicted"/>
<comment type="caution">
    <text evidence="1">The sequence shown here is derived from an EMBL/GenBank/DDBJ whole genome shotgun (WGS) entry which is preliminary data.</text>
</comment>
<accession>A0A2I9DW16</accession>
<dbReference type="AlphaFoldDB" id="A0A2I9DW16"/>
<dbReference type="PANTHER" id="PTHR10151">
    <property type="entry name" value="ECTONUCLEOTIDE PYROPHOSPHATASE/PHOSPHODIESTERASE"/>
    <property type="match status" value="1"/>
</dbReference>
<sequence length="363" mass="39550">MLIVACIDGLDPAYLAGLELPNFARVTPLGRHVTVSAAMPSVTNVNNCSLVTGRGPATHGVVGNFYRDEAGRDVYLELPDALLAPTIFERRPDLRGLALVAKDKLLRMIGRGASTAVTAERPPAALVRALGPVPPIYSAEVSVWLFSALCWYLEREHYDVVYLSTTDYVMHKHPPGSAEAGAFLRALDAQLGRVLDLCPGASVVVTADHGMNAKRMGVDLSRVLRRHGVDAQFVPAIKDRYVAHHDNLGGFGYLYLDHAHEARAADALRDTPGVEQVLSRAAARDLDLHAGRVGDLIVLAAPEVVFGEFPEERHPVEVRSHGSAHECRVPWWSNVAPVGDDTGRHHERLREIYEALPVTEARS</sequence>
<evidence type="ECO:0000313" key="1">
    <source>
        <dbReference type="EMBL" id="GBF04725.1"/>
    </source>
</evidence>
<gene>
    <name evidence="1" type="ORF">DAERI_020322</name>
</gene>
<protein>
    <submittedName>
        <fullName evidence="1">Phosphonoacetate hydrolase</fullName>
    </submittedName>
</protein>
<reference evidence="2" key="1">
    <citation type="submission" date="2018-01" db="EMBL/GenBank/DDBJ databases">
        <title>Draft Genome Sequence of the Radioresistant Bacterium Deinococcus aerius TR0125, Isolated from the Higher Atmosphere above Japan.</title>
        <authorList>
            <person name="Satoh K."/>
            <person name="Arai H."/>
            <person name="Sanzen T."/>
            <person name="Kawaguchi Y."/>
            <person name="Hayashi H."/>
            <person name="Yokobori S."/>
            <person name="Yamagishi A."/>
            <person name="Oono Y."/>
            <person name="Narumi I."/>
        </authorList>
    </citation>
    <scope>NUCLEOTIDE SEQUENCE [LARGE SCALE GENOMIC DNA]</scope>
    <source>
        <strain evidence="2">TR0125</strain>
    </source>
</reference>
<organism evidence="1 2">
    <name type="scientific">Deinococcus aerius</name>
    <dbReference type="NCBI Taxonomy" id="200253"/>
    <lineage>
        <taxon>Bacteria</taxon>
        <taxon>Thermotogati</taxon>
        <taxon>Deinococcota</taxon>
        <taxon>Deinococci</taxon>
        <taxon>Deinococcales</taxon>
        <taxon>Deinococcaceae</taxon>
        <taxon>Deinococcus</taxon>
    </lineage>
</organism>